<accession>A0AAW5N163</accession>
<proteinExistence type="inferred from homology"/>
<evidence type="ECO:0000256" key="1">
    <source>
        <dbReference type="ARBA" id="ARBA00005964"/>
    </source>
</evidence>
<dbReference type="RefSeq" id="WP_258335933.1">
    <property type="nucleotide sequence ID" value="NZ_CALULB010000018.1"/>
</dbReference>
<dbReference type="EMBL" id="JANRHJ010000010">
    <property type="protein sequence ID" value="MCR8874368.1"/>
    <property type="molecule type" value="Genomic_DNA"/>
</dbReference>
<evidence type="ECO:0000313" key="5">
    <source>
        <dbReference type="EMBL" id="MCR8874368.1"/>
    </source>
</evidence>
<evidence type="ECO:0000259" key="4">
    <source>
        <dbReference type="Pfam" id="PF00135"/>
    </source>
</evidence>
<dbReference type="Proteomes" id="UP001204579">
    <property type="component" value="Unassembled WGS sequence"/>
</dbReference>
<dbReference type="EC" id="3.1.1.-" evidence="3"/>
<dbReference type="PROSITE" id="PS00122">
    <property type="entry name" value="CARBOXYLESTERASE_B_1"/>
    <property type="match status" value="1"/>
</dbReference>
<protein>
    <recommendedName>
        <fullName evidence="3">Carboxylic ester hydrolase</fullName>
        <ecNumber evidence="3">3.1.1.-</ecNumber>
    </recommendedName>
</protein>
<dbReference type="PROSITE" id="PS51257">
    <property type="entry name" value="PROKAR_LIPOPROTEIN"/>
    <property type="match status" value="1"/>
</dbReference>
<comment type="similarity">
    <text evidence="1 3">Belongs to the type-B carboxylesterase/lipase family.</text>
</comment>
<dbReference type="PANTHER" id="PTHR11559">
    <property type="entry name" value="CARBOXYLESTERASE"/>
    <property type="match status" value="1"/>
</dbReference>
<keyword evidence="6" id="KW-1185">Reference proteome</keyword>
<dbReference type="AlphaFoldDB" id="A0AAW5N163"/>
<sequence>MKTSILSLTKGVSLLCLGTLLCGLTGCSGKAEQKVDVQDEQQLFIGDSIAIAQTKYGKVKGYILRGVYTFCGIPYGASTAGENRFMPPKEPEPWEGIRPAVFWGDTAPQITEGKYRNSYSTFTDHWNYYDVSEDCLMLNVWTPGLTDGKKRPVLVWLHGGGFTNGNAIEQDGYKGENISRYGDIVFVSMNHRLGPIGFSDFSGVDNKKFAESGNVGILDLVAGLKWVHENIEQFGGDPNNVTIMGQSGGGAKVCTLVAMAETKGLVHKAVALSGNTTGAIDKNYSSSLGKFILKEAGLKPSEMNKLQEMPWLDYIALANRAAAKYNEQNGGNGMMRGAFGPVGDGFHVPMDIFYSDAQAPSSKVPMLFCTTTCEFSISRDNAELEKIDRKQLVEWVNKLKGGNGEGIVAAYEKAFPDKKPIERLGLIMSARDKVIATANAKATQAAPVYLAWFGWNPPLFDGRMRAFHCLDICFWLKNTDLMLTHTGGGKRPRDLSIKMTDALLSFMRTGNPNCASLPEWPEYTAEKGATMMLNDECKVVYDPDREARKSLSE</sequence>
<dbReference type="InterPro" id="IPR002018">
    <property type="entry name" value="CarbesteraseB"/>
</dbReference>
<keyword evidence="2 3" id="KW-0378">Hydrolase</keyword>
<feature type="domain" description="Carboxylesterase type B" evidence="4">
    <location>
        <begin position="51"/>
        <end position="538"/>
    </location>
</feature>
<dbReference type="InterPro" id="IPR050309">
    <property type="entry name" value="Type-B_Carboxylest/Lipase"/>
</dbReference>
<reference evidence="5 6" key="1">
    <citation type="submission" date="2022-08" db="EMBL/GenBank/DDBJ databases">
        <authorList>
            <person name="Zeman M."/>
            <person name="Kubasova T."/>
        </authorList>
    </citation>
    <scope>NUCLEOTIDE SEQUENCE [LARGE SCALE GENOMIC DNA]</scope>
    <source>
        <strain evidence="5 6">ET62</strain>
    </source>
</reference>
<gene>
    <name evidence="5" type="ORF">NW209_10140</name>
</gene>
<dbReference type="InterPro" id="IPR019826">
    <property type="entry name" value="Carboxylesterase_B_AS"/>
</dbReference>
<name>A0AAW5N163_9BACT</name>
<dbReference type="GO" id="GO:0016787">
    <property type="term" value="F:hydrolase activity"/>
    <property type="evidence" value="ECO:0007669"/>
    <property type="project" value="UniProtKB-KW"/>
</dbReference>
<organism evidence="5 6">
    <name type="scientific">Phocaeicola barnesiae</name>
    <dbReference type="NCBI Taxonomy" id="376804"/>
    <lineage>
        <taxon>Bacteria</taxon>
        <taxon>Pseudomonadati</taxon>
        <taxon>Bacteroidota</taxon>
        <taxon>Bacteroidia</taxon>
        <taxon>Bacteroidales</taxon>
        <taxon>Bacteroidaceae</taxon>
        <taxon>Phocaeicola</taxon>
    </lineage>
</organism>
<evidence type="ECO:0000313" key="6">
    <source>
        <dbReference type="Proteomes" id="UP001204579"/>
    </source>
</evidence>
<dbReference type="SUPFAM" id="SSF53474">
    <property type="entry name" value="alpha/beta-Hydrolases"/>
    <property type="match status" value="1"/>
</dbReference>
<comment type="caution">
    <text evidence="5">The sequence shown here is derived from an EMBL/GenBank/DDBJ whole genome shotgun (WGS) entry which is preliminary data.</text>
</comment>
<dbReference type="Gene3D" id="3.40.50.1820">
    <property type="entry name" value="alpha/beta hydrolase"/>
    <property type="match status" value="1"/>
</dbReference>
<dbReference type="Pfam" id="PF00135">
    <property type="entry name" value="COesterase"/>
    <property type="match status" value="1"/>
</dbReference>
<evidence type="ECO:0000256" key="3">
    <source>
        <dbReference type="RuleBase" id="RU361235"/>
    </source>
</evidence>
<evidence type="ECO:0000256" key="2">
    <source>
        <dbReference type="ARBA" id="ARBA00022801"/>
    </source>
</evidence>
<dbReference type="InterPro" id="IPR029058">
    <property type="entry name" value="AB_hydrolase_fold"/>
</dbReference>